<dbReference type="InterPro" id="IPR014105">
    <property type="entry name" value="Carotenoid/retinoid_OxRdtase"/>
</dbReference>
<dbReference type="PRINTS" id="PR00419">
    <property type="entry name" value="ADXRDTASE"/>
</dbReference>
<evidence type="ECO:0000256" key="1">
    <source>
        <dbReference type="ARBA" id="ARBA00004829"/>
    </source>
</evidence>
<proteinExistence type="inferred from homology"/>
<comment type="pathway">
    <text evidence="1 4">Carotenoid biosynthesis.</text>
</comment>
<dbReference type="NCBIfam" id="TIGR02734">
    <property type="entry name" value="crtI_fam"/>
    <property type="match status" value="1"/>
</dbReference>
<dbReference type="EMBL" id="JACWMS010000001">
    <property type="protein sequence ID" value="MBD1318117.1"/>
    <property type="molecule type" value="Genomic_DNA"/>
</dbReference>
<evidence type="ECO:0000313" key="7">
    <source>
        <dbReference type="Proteomes" id="UP000602395"/>
    </source>
</evidence>
<evidence type="ECO:0000256" key="3">
    <source>
        <dbReference type="ARBA" id="ARBA00023002"/>
    </source>
</evidence>
<dbReference type="PANTHER" id="PTHR43734:SF1">
    <property type="entry name" value="PHYTOENE DESATURASE"/>
    <property type="match status" value="1"/>
</dbReference>
<comment type="similarity">
    <text evidence="4">Belongs to the carotenoid/retinoid oxidoreductase family.</text>
</comment>
<dbReference type="InterPro" id="IPR036188">
    <property type="entry name" value="FAD/NAD-bd_sf"/>
</dbReference>
<dbReference type="Proteomes" id="UP000602395">
    <property type="component" value="Unassembled WGS sequence"/>
</dbReference>
<accession>A0ABR7W8G3</accession>
<evidence type="ECO:0000259" key="5">
    <source>
        <dbReference type="Pfam" id="PF01593"/>
    </source>
</evidence>
<keyword evidence="3 4" id="KW-0560">Oxidoreductase</keyword>
<keyword evidence="2 4" id="KW-0125">Carotenoid biosynthesis</keyword>
<dbReference type="Pfam" id="PF01593">
    <property type="entry name" value="Amino_oxidase"/>
    <property type="match status" value="1"/>
</dbReference>
<evidence type="ECO:0000313" key="6">
    <source>
        <dbReference type="EMBL" id="MBD1318117.1"/>
    </source>
</evidence>
<name>A0ABR7W8G3_9ACTN</name>
<keyword evidence="7" id="KW-1185">Reference proteome</keyword>
<comment type="caution">
    <text evidence="6">The sequence shown here is derived from an EMBL/GenBank/DDBJ whole genome shotgun (WGS) entry which is preliminary data.</text>
</comment>
<feature type="domain" description="Amine oxidase" evidence="5">
    <location>
        <begin position="19"/>
        <end position="513"/>
    </location>
</feature>
<dbReference type="SUPFAM" id="SSF51905">
    <property type="entry name" value="FAD/NAD(P)-binding domain"/>
    <property type="match status" value="1"/>
</dbReference>
<evidence type="ECO:0000256" key="2">
    <source>
        <dbReference type="ARBA" id="ARBA00022746"/>
    </source>
</evidence>
<dbReference type="PANTHER" id="PTHR43734">
    <property type="entry name" value="PHYTOENE DESATURASE"/>
    <property type="match status" value="1"/>
</dbReference>
<dbReference type="RefSeq" id="WP_190265426.1">
    <property type="nucleotide sequence ID" value="NZ_BAABAD010000003.1"/>
</dbReference>
<organism evidence="6 7">
    <name type="scientific">Gordonia hankookensis</name>
    <dbReference type="NCBI Taxonomy" id="589403"/>
    <lineage>
        <taxon>Bacteria</taxon>
        <taxon>Bacillati</taxon>
        <taxon>Actinomycetota</taxon>
        <taxon>Actinomycetes</taxon>
        <taxon>Mycobacteriales</taxon>
        <taxon>Gordoniaceae</taxon>
        <taxon>Gordonia</taxon>
    </lineage>
</organism>
<protein>
    <submittedName>
        <fullName evidence="6">Phytoene desaturase</fullName>
    </submittedName>
</protein>
<gene>
    <name evidence="6" type="primary">crtI</name>
    <name evidence="6" type="ORF">IDF66_00840</name>
</gene>
<sequence>MTTQTAPHGARVVIIGAGLSGLSAALRLTELGHRVTVVDAAPTAGGLVRTEPLATHDKAPDLGAGSVGFDTGATVLTMPSLIDDALGAVGISPAESRRRLALIDVDPSYSARFADGTHLDIPRGADRLAAAATSTFGPDAGTGVRDLTRWLARLHDVEFDTFIDHNLSSLSDLRDRRLLSRAVDLVMMGATRRLTPAVARHVSDERLQRVFTFQALYAGVPPQHAAAIYGVIAHMDIGMGVYYPTGGMGRIGAVMADALREAGGRVELSTRAEALCRDDSQVTGVRLDSGDIVPADAVVAAVPIGEVARLFGTPMPRGPRWRRIRHSPSAVVIHGLAPRSVTATWPGHHHTLDFGAAWAETFVDLTRAPGRLMRDPSFLVTRPAVSDPSQTGSMEPVSVLAPCPNLVTADLPWDILADAYVDECLQTLARRGYRGIDTALQVLRVDDPTTWASAGLPAGTPFGAAHTVRQTGPLRTPNRWPGSTNLILAGAATVPGVGIPPVLVSGRLAAERVVSALGMRSRRRIRP</sequence>
<reference evidence="6 7" key="1">
    <citation type="submission" date="2020-09" db="EMBL/GenBank/DDBJ databases">
        <title>Novel species in genus Gordonia.</title>
        <authorList>
            <person name="Zhang G."/>
        </authorList>
    </citation>
    <scope>NUCLEOTIDE SEQUENCE [LARGE SCALE GENOMIC DNA]</scope>
    <source>
        <strain evidence="6 7">ON-33</strain>
    </source>
</reference>
<dbReference type="Gene3D" id="3.50.50.60">
    <property type="entry name" value="FAD/NAD(P)-binding domain"/>
    <property type="match status" value="2"/>
</dbReference>
<dbReference type="InterPro" id="IPR002937">
    <property type="entry name" value="Amino_oxidase"/>
</dbReference>
<evidence type="ECO:0000256" key="4">
    <source>
        <dbReference type="RuleBase" id="RU362075"/>
    </source>
</evidence>